<keyword evidence="3" id="KW-1185">Reference proteome</keyword>
<feature type="compositionally biased region" description="Low complexity" evidence="1">
    <location>
        <begin position="64"/>
        <end position="84"/>
    </location>
</feature>
<name>A0A2T7F287_9POAL</name>
<dbReference type="Gramene" id="PUZ74184">
    <property type="protein sequence ID" value="PUZ74184"/>
    <property type="gene ID" value="GQ55_1G045100"/>
</dbReference>
<dbReference type="Proteomes" id="UP000244336">
    <property type="component" value="Chromosome 1"/>
</dbReference>
<accession>A0A2T7F287</accession>
<gene>
    <name evidence="2" type="ORF">GQ55_1G045100</name>
</gene>
<dbReference type="AlphaFoldDB" id="A0A2T7F287"/>
<reference evidence="2 3" key="1">
    <citation type="submission" date="2018-04" db="EMBL/GenBank/DDBJ databases">
        <title>WGS assembly of Panicum hallii var. hallii HAL2.</title>
        <authorList>
            <person name="Lovell J."/>
            <person name="Jenkins J."/>
            <person name="Lowry D."/>
            <person name="Mamidi S."/>
            <person name="Sreedasyam A."/>
            <person name="Weng X."/>
            <person name="Barry K."/>
            <person name="Bonette J."/>
            <person name="Campitelli B."/>
            <person name="Daum C."/>
            <person name="Gordon S."/>
            <person name="Gould B."/>
            <person name="Lipzen A."/>
            <person name="MacQueen A."/>
            <person name="Palacio-Mejia J."/>
            <person name="Plott C."/>
            <person name="Shakirov E."/>
            <person name="Shu S."/>
            <person name="Yoshinaga Y."/>
            <person name="Zane M."/>
            <person name="Rokhsar D."/>
            <person name="Grimwood J."/>
            <person name="Schmutz J."/>
            <person name="Juenger T."/>
        </authorList>
    </citation>
    <scope>NUCLEOTIDE SEQUENCE [LARGE SCALE GENOMIC DNA]</scope>
    <source>
        <strain evidence="3">cv. HAL2</strain>
    </source>
</reference>
<evidence type="ECO:0000313" key="3">
    <source>
        <dbReference type="Proteomes" id="UP000244336"/>
    </source>
</evidence>
<evidence type="ECO:0000256" key="1">
    <source>
        <dbReference type="SAM" id="MobiDB-lite"/>
    </source>
</evidence>
<dbReference type="EMBL" id="CM009749">
    <property type="protein sequence ID" value="PUZ74184.1"/>
    <property type="molecule type" value="Genomic_DNA"/>
</dbReference>
<sequence>MRDAAAAADDGEPGHSTTRERSTAKLMRRGRVGVVAAAVLMAPFRFNGGGPAATATGAGGGDVAGAPRRARAGAPRVAAPAVHG</sequence>
<evidence type="ECO:0000313" key="2">
    <source>
        <dbReference type="EMBL" id="PUZ74184.1"/>
    </source>
</evidence>
<proteinExistence type="predicted"/>
<feature type="region of interest" description="Disordered" evidence="1">
    <location>
        <begin position="1"/>
        <end position="24"/>
    </location>
</feature>
<protein>
    <submittedName>
        <fullName evidence="2">Uncharacterized protein</fullName>
    </submittedName>
</protein>
<organism evidence="2 3">
    <name type="scientific">Panicum hallii var. hallii</name>
    <dbReference type="NCBI Taxonomy" id="1504633"/>
    <lineage>
        <taxon>Eukaryota</taxon>
        <taxon>Viridiplantae</taxon>
        <taxon>Streptophyta</taxon>
        <taxon>Embryophyta</taxon>
        <taxon>Tracheophyta</taxon>
        <taxon>Spermatophyta</taxon>
        <taxon>Magnoliopsida</taxon>
        <taxon>Liliopsida</taxon>
        <taxon>Poales</taxon>
        <taxon>Poaceae</taxon>
        <taxon>PACMAD clade</taxon>
        <taxon>Panicoideae</taxon>
        <taxon>Panicodae</taxon>
        <taxon>Paniceae</taxon>
        <taxon>Panicinae</taxon>
        <taxon>Panicum</taxon>
        <taxon>Panicum sect. Panicum</taxon>
    </lineage>
</organism>
<feature type="compositionally biased region" description="Gly residues" evidence="1">
    <location>
        <begin position="51"/>
        <end position="63"/>
    </location>
</feature>
<feature type="region of interest" description="Disordered" evidence="1">
    <location>
        <begin position="51"/>
        <end position="84"/>
    </location>
</feature>